<dbReference type="AlphaFoldDB" id="A0A2T2WQQ7"/>
<comment type="function">
    <text evidence="11 13">F(1)F(0) ATP synthase produces ATP from ADP in the presence of a proton or sodium gradient. F-type ATPases consist of two structural domains, F(1) containing the extramembraneous catalytic core and F(0) containing the membrane proton channel, linked together by a central stalk and a peripheral stalk. During catalysis, ATP synthesis in the catalytic domain of F(1) is coupled via a rotary mechanism of the central stalk subunits to proton translocation.</text>
</comment>
<evidence type="ECO:0000256" key="11">
    <source>
        <dbReference type="ARBA" id="ARBA00025198"/>
    </source>
</evidence>
<dbReference type="EMBL" id="PXYX01000049">
    <property type="protein sequence ID" value="PSR24574.1"/>
    <property type="molecule type" value="Genomic_DNA"/>
</dbReference>
<evidence type="ECO:0000256" key="14">
    <source>
        <dbReference type="RuleBase" id="RU003848"/>
    </source>
</evidence>
<comment type="subcellular location">
    <subcellularLocation>
        <location evidence="13">Cell membrane</location>
        <topology evidence="13">Single-pass membrane protein</topology>
    </subcellularLocation>
    <subcellularLocation>
        <location evidence="12">Endomembrane system</location>
        <topology evidence="12">Single-pass membrane protein</topology>
    </subcellularLocation>
</comment>
<evidence type="ECO:0000313" key="17">
    <source>
        <dbReference type="Proteomes" id="UP000242705"/>
    </source>
</evidence>
<dbReference type="GO" id="GO:0045259">
    <property type="term" value="C:proton-transporting ATP synthase complex"/>
    <property type="evidence" value="ECO:0007669"/>
    <property type="project" value="UniProtKB-KW"/>
</dbReference>
<keyword evidence="5 13" id="KW-0812">Transmembrane</keyword>
<keyword evidence="10 13" id="KW-0066">ATP synthesis</keyword>
<keyword evidence="9 13" id="KW-0472">Membrane</keyword>
<evidence type="ECO:0000256" key="13">
    <source>
        <dbReference type="HAMAP-Rule" id="MF_01398"/>
    </source>
</evidence>
<keyword evidence="7 13" id="KW-1133">Transmembrane helix</keyword>
<dbReference type="HAMAP" id="MF_01398">
    <property type="entry name" value="ATP_synth_b_bprime"/>
    <property type="match status" value="1"/>
</dbReference>
<feature type="coiled-coil region" evidence="15">
    <location>
        <begin position="41"/>
        <end position="130"/>
    </location>
</feature>
<comment type="similarity">
    <text evidence="1 13 14">Belongs to the ATPase B chain family.</text>
</comment>
<sequence>MSSTSLTLGNMVAGVLQWVILLILWRLYVYKPLLAAMQKRRDTIAKQINDANSLREEAEKLHQEQEALLKQAREDAKTLIAQARREGEEEARKIVEQAQREAQYRQKAALEEIQHERDEALKAIRAQVADLVLMATSKLLERNLDDKDQERYLDQILQDAGQLQ</sequence>
<comment type="function">
    <text evidence="13">Component of the F(0) channel, it forms part of the peripheral stalk, linking F(1) to F(0).</text>
</comment>
<dbReference type="InterPro" id="IPR002146">
    <property type="entry name" value="ATP_synth_b/b'su_bac/chlpt"/>
</dbReference>
<dbReference type="InterPro" id="IPR005864">
    <property type="entry name" value="ATP_synth_F0_bsu_bac"/>
</dbReference>
<dbReference type="GO" id="GO:0005886">
    <property type="term" value="C:plasma membrane"/>
    <property type="evidence" value="ECO:0007669"/>
    <property type="project" value="UniProtKB-SubCell"/>
</dbReference>
<feature type="transmembrane region" description="Helical" evidence="13">
    <location>
        <begin position="12"/>
        <end position="30"/>
    </location>
</feature>
<dbReference type="InterPro" id="IPR028987">
    <property type="entry name" value="ATP_synth_B-like_membr_sf"/>
</dbReference>
<keyword evidence="2 13" id="KW-0813">Transport</keyword>
<dbReference type="GO" id="GO:0012505">
    <property type="term" value="C:endomembrane system"/>
    <property type="evidence" value="ECO:0007669"/>
    <property type="project" value="UniProtKB-SubCell"/>
</dbReference>
<dbReference type="CDD" id="cd06503">
    <property type="entry name" value="ATP-synt_Fo_b"/>
    <property type="match status" value="1"/>
</dbReference>
<dbReference type="InterPro" id="IPR050059">
    <property type="entry name" value="ATP_synthase_B_chain"/>
</dbReference>
<keyword evidence="6 13" id="KW-0375">Hydrogen ion transport</keyword>
<dbReference type="Pfam" id="PF00430">
    <property type="entry name" value="ATP-synt_B"/>
    <property type="match status" value="1"/>
</dbReference>
<evidence type="ECO:0000256" key="15">
    <source>
        <dbReference type="SAM" id="Coils"/>
    </source>
</evidence>
<evidence type="ECO:0000256" key="4">
    <source>
        <dbReference type="ARBA" id="ARBA00022547"/>
    </source>
</evidence>
<reference evidence="16 17" key="1">
    <citation type="journal article" date="2014" name="BMC Genomics">
        <title>Comparison of environmental and isolate Sulfobacillus genomes reveals diverse carbon, sulfur, nitrogen, and hydrogen metabolisms.</title>
        <authorList>
            <person name="Justice N.B."/>
            <person name="Norman A."/>
            <person name="Brown C.T."/>
            <person name="Singh A."/>
            <person name="Thomas B.C."/>
            <person name="Banfield J.F."/>
        </authorList>
    </citation>
    <scope>NUCLEOTIDE SEQUENCE [LARGE SCALE GENOMIC DNA]</scope>
    <source>
        <strain evidence="16">AMDSBA5</strain>
    </source>
</reference>
<organism evidence="16 17">
    <name type="scientific">Sulfobacillus thermosulfidooxidans</name>
    <dbReference type="NCBI Taxonomy" id="28034"/>
    <lineage>
        <taxon>Bacteria</taxon>
        <taxon>Bacillati</taxon>
        <taxon>Bacillota</taxon>
        <taxon>Clostridia</taxon>
        <taxon>Eubacteriales</taxon>
        <taxon>Clostridiales Family XVII. Incertae Sedis</taxon>
        <taxon>Sulfobacillus</taxon>
    </lineage>
</organism>
<dbReference type="PANTHER" id="PTHR33445:SF1">
    <property type="entry name" value="ATP SYNTHASE SUBUNIT B"/>
    <property type="match status" value="1"/>
</dbReference>
<gene>
    <name evidence="13 16" type="primary">atpF</name>
    <name evidence="16" type="ORF">C7B47_14505</name>
</gene>
<evidence type="ECO:0000256" key="7">
    <source>
        <dbReference type="ARBA" id="ARBA00022989"/>
    </source>
</evidence>
<keyword evidence="15" id="KW-0175">Coiled coil</keyword>
<name>A0A2T2WQQ7_SULTH</name>
<dbReference type="GO" id="GO:0046933">
    <property type="term" value="F:proton-transporting ATP synthase activity, rotational mechanism"/>
    <property type="evidence" value="ECO:0007669"/>
    <property type="project" value="UniProtKB-UniRule"/>
</dbReference>
<evidence type="ECO:0000256" key="10">
    <source>
        <dbReference type="ARBA" id="ARBA00023310"/>
    </source>
</evidence>
<evidence type="ECO:0000256" key="6">
    <source>
        <dbReference type="ARBA" id="ARBA00022781"/>
    </source>
</evidence>
<protein>
    <recommendedName>
        <fullName evidence="13">ATP synthase subunit b</fullName>
    </recommendedName>
    <alternativeName>
        <fullName evidence="13">ATP synthase F(0) sector subunit b</fullName>
    </alternativeName>
    <alternativeName>
        <fullName evidence="13">ATPase subunit I</fullName>
    </alternativeName>
    <alternativeName>
        <fullName evidence="13">F-type ATPase subunit b</fullName>
        <shortName evidence="13">F-ATPase subunit b</shortName>
    </alternativeName>
</protein>
<evidence type="ECO:0000256" key="5">
    <source>
        <dbReference type="ARBA" id="ARBA00022692"/>
    </source>
</evidence>
<comment type="caution">
    <text evidence="16">The sequence shown here is derived from an EMBL/GenBank/DDBJ whole genome shotgun (WGS) entry which is preliminary data.</text>
</comment>
<dbReference type="GO" id="GO:0046961">
    <property type="term" value="F:proton-transporting ATPase activity, rotational mechanism"/>
    <property type="evidence" value="ECO:0007669"/>
    <property type="project" value="TreeGrafter"/>
</dbReference>
<dbReference type="PANTHER" id="PTHR33445">
    <property type="entry name" value="ATP SYNTHASE SUBUNIT B', CHLOROPLASTIC"/>
    <property type="match status" value="1"/>
</dbReference>
<dbReference type="Proteomes" id="UP000242705">
    <property type="component" value="Unassembled WGS sequence"/>
</dbReference>
<evidence type="ECO:0000256" key="9">
    <source>
        <dbReference type="ARBA" id="ARBA00023136"/>
    </source>
</evidence>
<accession>A0A2T2WQQ7</accession>
<comment type="subunit">
    <text evidence="13">F-type ATPases have 2 components, F(1) - the catalytic core - and F(0) - the membrane proton channel. F(1) has five subunits: alpha(3), beta(3), gamma(1), delta(1), epsilon(1). F(0) has three main subunits: a(1), b(2) and c(10-14). The alpha and beta chains form an alternating ring which encloses part of the gamma chain. F(1) is attached to F(0) by a central stalk formed by the gamma and epsilon chains, while a peripheral stalk is formed by the delta and b chains.</text>
</comment>
<evidence type="ECO:0000313" key="16">
    <source>
        <dbReference type="EMBL" id="PSR24574.1"/>
    </source>
</evidence>
<dbReference type="NCBIfam" id="TIGR01144">
    <property type="entry name" value="ATP_synt_b"/>
    <property type="match status" value="1"/>
</dbReference>
<evidence type="ECO:0000256" key="3">
    <source>
        <dbReference type="ARBA" id="ARBA00022475"/>
    </source>
</evidence>
<keyword evidence="8 13" id="KW-0406">Ion transport</keyword>
<evidence type="ECO:0000256" key="8">
    <source>
        <dbReference type="ARBA" id="ARBA00023065"/>
    </source>
</evidence>
<evidence type="ECO:0000256" key="1">
    <source>
        <dbReference type="ARBA" id="ARBA00005513"/>
    </source>
</evidence>
<dbReference type="SUPFAM" id="SSF81573">
    <property type="entry name" value="F1F0 ATP synthase subunit B, membrane domain"/>
    <property type="match status" value="1"/>
</dbReference>
<evidence type="ECO:0000256" key="2">
    <source>
        <dbReference type="ARBA" id="ARBA00022448"/>
    </source>
</evidence>
<proteinExistence type="inferred from homology"/>
<keyword evidence="3 13" id="KW-1003">Cell membrane</keyword>
<evidence type="ECO:0000256" key="12">
    <source>
        <dbReference type="ARBA" id="ARBA00037847"/>
    </source>
</evidence>
<keyword evidence="4 13" id="KW-0138">CF(0)</keyword>